<feature type="region of interest" description="Disordered" evidence="1">
    <location>
        <begin position="71"/>
        <end position="95"/>
    </location>
</feature>
<protein>
    <submittedName>
        <fullName evidence="2">Uncharacterized protein</fullName>
    </submittedName>
</protein>
<evidence type="ECO:0000313" key="3">
    <source>
        <dbReference type="Proteomes" id="UP000554482"/>
    </source>
</evidence>
<dbReference type="Proteomes" id="UP000554482">
    <property type="component" value="Unassembled WGS sequence"/>
</dbReference>
<comment type="caution">
    <text evidence="2">The sequence shown here is derived from an EMBL/GenBank/DDBJ whole genome shotgun (WGS) entry which is preliminary data.</text>
</comment>
<feature type="compositionally biased region" description="Polar residues" evidence="1">
    <location>
        <begin position="84"/>
        <end position="95"/>
    </location>
</feature>
<evidence type="ECO:0000313" key="2">
    <source>
        <dbReference type="EMBL" id="KAF5196008.1"/>
    </source>
</evidence>
<keyword evidence="3" id="KW-1185">Reference proteome</keyword>
<feature type="compositionally biased region" description="Basic and acidic residues" evidence="1">
    <location>
        <begin position="1"/>
        <end position="10"/>
    </location>
</feature>
<name>A0A7J6WGG9_THATH</name>
<proteinExistence type="predicted"/>
<feature type="region of interest" description="Disordered" evidence="1">
    <location>
        <begin position="1"/>
        <end position="40"/>
    </location>
</feature>
<accession>A0A7J6WGG9</accession>
<sequence length="178" mass="20103">MGTHDSDKDGPSPSRPGRSALPPTHTHCCQKDGDSSSPLGRSSLTLAQLATVRSEYHLWYRLRRDRLSAEPFRTDHQPHGRQRPQLTHTPISQTQPRSVLQLHSSYLPAHFHCTVIQFRLTFFCPSLEDASNVGRLLPRPDMTAHLQHHLHLEVRRLGISSSDISVNSHTNSINIDFP</sequence>
<reference evidence="2 3" key="1">
    <citation type="submission" date="2020-06" db="EMBL/GenBank/DDBJ databases">
        <title>Transcriptomic and genomic resources for Thalictrum thalictroides and T. hernandezii: Facilitating candidate gene discovery in an emerging model plant lineage.</title>
        <authorList>
            <person name="Arias T."/>
            <person name="Riano-Pachon D.M."/>
            <person name="Di Stilio V.S."/>
        </authorList>
    </citation>
    <scope>NUCLEOTIDE SEQUENCE [LARGE SCALE GENOMIC DNA]</scope>
    <source>
        <strain evidence="3">cv. WT478/WT964</strain>
        <tissue evidence="2">Leaves</tissue>
    </source>
</reference>
<dbReference type="AlphaFoldDB" id="A0A7J6WGG9"/>
<organism evidence="2 3">
    <name type="scientific">Thalictrum thalictroides</name>
    <name type="common">Rue-anemone</name>
    <name type="synonym">Anemone thalictroides</name>
    <dbReference type="NCBI Taxonomy" id="46969"/>
    <lineage>
        <taxon>Eukaryota</taxon>
        <taxon>Viridiplantae</taxon>
        <taxon>Streptophyta</taxon>
        <taxon>Embryophyta</taxon>
        <taxon>Tracheophyta</taxon>
        <taxon>Spermatophyta</taxon>
        <taxon>Magnoliopsida</taxon>
        <taxon>Ranunculales</taxon>
        <taxon>Ranunculaceae</taxon>
        <taxon>Thalictroideae</taxon>
        <taxon>Thalictrum</taxon>
    </lineage>
</organism>
<gene>
    <name evidence="2" type="ORF">FRX31_014405</name>
</gene>
<dbReference type="EMBL" id="JABWDY010016565">
    <property type="protein sequence ID" value="KAF5196008.1"/>
    <property type="molecule type" value="Genomic_DNA"/>
</dbReference>
<evidence type="ECO:0000256" key="1">
    <source>
        <dbReference type="SAM" id="MobiDB-lite"/>
    </source>
</evidence>